<dbReference type="Proteomes" id="UP001165063">
    <property type="component" value="Unassembled WGS sequence"/>
</dbReference>
<reference evidence="1" key="1">
    <citation type="submission" date="2023-04" db="EMBL/GenBank/DDBJ databases">
        <title>Ambrosiozyma monospora NBRC 1965.</title>
        <authorList>
            <person name="Ichikawa N."/>
            <person name="Sato H."/>
            <person name="Tonouchi N."/>
        </authorList>
    </citation>
    <scope>NUCLEOTIDE SEQUENCE</scope>
    <source>
        <strain evidence="1">NBRC 1965</strain>
    </source>
</reference>
<dbReference type="AlphaFoldDB" id="A0A9W7DGA2"/>
<dbReference type="EMBL" id="BSXU01002442">
    <property type="protein sequence ID" value="GMG37602.1"/>
    <property type="molecule type" value="Genomic_DNA"/>
</dbReference>
<keyword evidence="2" id="KW-1185">Reference proteome</keyword>
<accession>A0A9W7DGA2</accession>
<evidence type="ECO:0000313" key="1">
    <source>
        <dbReference type="EMBL" id="GMG37602.1"/>
    </source>
</evidence>
<sequence>MQTLEAQGLRNGDFILPPAEPPLYSSSFEEIVNSNLNNEADAHIDIDTGNVVVGTSADNQVQLKQSENDRNQ</sequence>
<evidence type="ECO:0000313" key="2">
    <source>
        <dbReference type="Proteomes" id="UP001165063"/>
    </source>
</evidence>
<comment type="caution">
    <text evidence="1">The sequence shown here is derived from an EMBL/GenBank/DDBJ whole genome shotgun (WGS) entry which is preliminary data.</text>
</comment>
<gene>
    <name evidence="1" type="ORF">Amon01_000483700</name>
</gene>
<proteinExistence type="predicted"/>
<name>A0A9W7DGA2_AMBMO</name>
<protein>
    <submittedName>
        <fullName evidence="1">Unnamed protein product</fullName>
    </submittedName>
</protein>
<organism evidence="1 2">
    <name type="scientific">Ambrosiozyma monospora</name>
    <name type="common">Yeast</name>
    <name type="synonym">Endomycopsis monosporus</name>
    <dbReference type="NCBI Taxonomy" id="43982"/>
    <lineage>
        <taxon>Eukaryota</taxon>
        <taxon>Fungi</taxon>
        <taxon>Dikarya</taxon>
        <taxon>Ascomycota</taxon>
        <taxon>Saccharomycotina</taxon>
        <taxon>Pichiomycetes</taxon>
        <taxon>Pichiales</taxon>
        <taxon>Pichiaceae</taxon>
        <taxon>Ambrosiozyma</taxon>
    </lineage>
</organism>